<dbReference type="SUPFAM" id="SSF53756">
    <property type="entry name" value="UDP-Glycosyltransferase/glycogen phosphorylase"/>
    <property type="match status" value="1"/>
</dbReference>
<dbReference type="Pfam" id="PF04101">
    <property type="entry name" value="Glyco_tran_28_C"/>
    <property type="match status" value="1"/>
</dbReference>
<dbReference type="GO" id="GO:0016758">
    <property type="term" value="F:hexosyltransferase activity"/>
    <property type="evidence" value="ECO:0007669"/>
    <property type="project" value="InterPro"/>
</dbReference>
<evidence type="ECO:0000313" key="3">
    <source>
        <dbReference type="Proteomes" id="UP001155280"/>
    </source>
</evidence>
<dbReference type="EMBL" id="JANCNS010000001">
    <property type="protein sequence ID" value="MCP9198736.1"/>
    <property type="molecule type" value="Genomic_DNA"/>
</dbReference>
<proteinExistence type="predicted"/>
<evidence type="ECO:0000259" key="1">
    <source>
        <dbReference type="Pfam" id="PF04101"/>
    </source>
</evidence>
<dbReference type="Proteomes" id="UP001155280">
    <property type="component" value="Unassembled WGS sequence"/>
</dbReference>
<sequence length="354" mass="41025">MRKKRILVAPLNWGLGHASRCVPVITSLQDIGFEPIIASDGDALELLKLEFPDLTHIELPSYNIRYPNKGENMKRKLMLETPRILKTINQERKITEDLASKLELEGIISDNRWGVRSKRLKTNVFMTHQLNVLSGSTTFLSSFIHRQYIKRFDQCWVPDFEGTENLSGIMGHPTSDPLPVKYMGVLSRLKKRELPVTYDFVVLLSGPEPQRTKLEHILLRELETIRSRVLFVRGKITEKKEINSRNRNIHIQNYLYGKSLEDALNSTNFVISRPGYTTLMDLSKLEKKAFFIPTPGQPEQEYLGRRLYQKNIAPFCKQDEFRWKKIEEIEAYQGLSDLGNSVSFQDLFAFFESE</sequence>
<feature type="domain" description="Glycosyl transferase family 28 C-terminal" evidence="1">
    <location>
        <begin position="226"/>
        <end position="327"/>
    </location>
</feature>
<dbReference type="Gene3D" id="3.40.50.2000">
    <property type="entry name" value="Glycogen Phosphorylase B"/>
    <property type="match status" value="1"/>
</dbReference>
<dbReference type="RefSeq" id="WP_241550740.1">
    <property type="nucleotide sequence ID" value="NZ_JANCNS010000001.1"/>
</dbReference>
<protein>
    <submittedName>
        <fullName evidence="2">Glycosyltransferase</fullName>
    </submittedName>
</protein>
<name>A0A9X2KX97_9FLAO</name>
<dbReference type="AlphaFoldDB" id="A0A9X2KX97"/>
<accession>A0A9X2KX97</accession>
<dbReference type="InterPro" id="IPR007235">
    <property type="entry name" value="Glyco_trans_28_C"/>
</dbReference>
<gene>
    <name evidence="2" type="ORF">MKO06_02375</name>
</gene>
<keyword evidence="3" id="KW-1185">Reference proteome</keyword>
<evidence type="ECO:0000313" key="2">
    <source>
        <dbReference type="EMBL" id="MCP9198736.1"/>
    </source>
</evidence>
<comment type="caution">
    <text evidence="2">The sequence shown here is derived from an EMBL/GenBank/DDBJ whole genome shotgun (WGS) entry which is preliminary data.</text>
</comment>
<reference evidence="2" key="1">
    <citation type="submission" date="2022-07" db="EMBL/GenBank/DDBJ databases">
        <title>Gramela sediminis sp. nov., isolated from deep-sea sediment of the Indian Ocean.</title>
        <authorList>
            <person name="Shi H."/>
        </authorList>
    </citation>
    <scope>NUCLEOTIDE SEQUENCE</scope>
    <source>
        <strain evidence="2">GC03-9</strain>
    </source>
</reference>
<organism evidence="2 3">
    <name type="scientific">Christiangramia oceanisediminis</name>
    <dbReference type="NCBI Taxonomy" id="2920386"/>
    <lineage>
        <taxon>Bacteria</taxon>
        <taxon>Pseudomonadati</taxon>
        <taxon>Bacteroidota</taxon>
        <taxon>Flavobacteriia</taxon>
        <taxon>Flavobacteriales</taxon>
        <taxon>Flavobacteriaceae</taxon>
        <taxon>Christiangramia</taxon>
    </lineage>
</organism>